<organism evidence="3 4">
    <name type="scientific">Notoacmeibacter marinus</name>
    <dbReference type="NCBI Taxonomy" id="1876515"/>
    <lineage>
        <taxon>Bacteria</taxon>
        <taxon>Pseudomonadati</taxon>
        <taxon>Pseudomonadota</taxon>
        <taxon>Alphaproteobacteria</taxon>
        <taxon>Hyphomicrobiales</taxon>
        <taxon>Notoacmeibacteraceae</taxon>
        <taxon>Notoacmeibacter</taxon>
    </lineage>
</organism>
<dbReference type="Proteomes" id="UP000215405">
    <property type="component" value="Unassembled WGS sequence"/>
</dbReference>
<feature type="domain" description="FAD-binding FR-type" evidence="2">
    <location>
        <begin position="71"/>
        <end position="193"/>
    </location>
</feature>
<dbReference type="InterPro" id="IPR007037">
    <property type="entry name" value="SIP_rossman_dom"/>
</dbReference>
<dbReference type="PROSITE" id="PS51384">
    <property type="entry name" value="FAD_FR"/>
    <property type="match status" value="1"/>
</dbReference>
<dbReference type="EMBL" id="NBYO01000002">
    <property type="protein sequence ID" value="OXT00932.1"/>
    <property type="molecule type" value="Genomic_DNA"/>
</dbReference>
<comment type="caution">
    <text evidence="3">The sequence shown here is derived from an EMBL/GenBank/DDBJ whole genome shotgun (WGS) entry which is preliminary data.</text>
</comment>
<dbReference type="Pfam" id="PF08021">
    <property type="entry name" value="FAD_binding_9"/>
    <property type="match status" value="1"/>
</dbReference>
<dbReference type="InterPro" id="IPR013113">
    <property type="entry name" value="SIP_FAD-bd"/>
</dbReference>
<evidence type="ECO:0000313" key="3">
    <source>
        <dbReference type="EMBL" id="OXT00932.1"/>
    </source>
</evidence>
<comment type="similarity">
    <text evidence="1">Belongs to the SIP oxidoreductase family.</text>
</comment>
<dbReference type="SUPFAM" id="SSF63380">
    <property type="entry name" value="Riboflavin synthase domain-like"/>
    <property type="match status" value="1"/>
</dbReference>
<name>A0A231UYG2_9HYPH</name>
<dbReference type="PANTHER" id="PTHR30157:SF0">
    <property type="entry name" value="NADPH-DEPENDENT FERRIC-CHELATE REDUCTASE"/>
    <property type="match status" value="1"/>
</dbReference>
<dbReference type="GO" id="GO:0016491">
    <property type="term" value="F:oxidoreductase activity"/>
    <property type="evidence" value="ECO:0007669"/>
    <property type="project" value="InterPro"/>
</dbReference>
<protein>
    <submittedName>
        <fullName evidence="3">NADPH-dependent ferric siderophore reductase</fullName>
    </submittedName>
</protein>
<dbReference type="InterPro" id="IPR039374">
    <property type="entry name" value="SIP_fam"/>
</dbReference>
<dbReference type="PANTHER" id="PTHR30157">
    <property type="entry name" value="FERRIC REDUCTASE, NADPH-DEPENDENT"/>
    <property type="match status" value="1"/>
</dbReference>
<dbReference type="Gene3D" id="2.40.30.10">
    <property type="entry name" value="Translation factors"/>
    <property type="match status" value="1"/>
</dbReference>
<proteinExistence type="inferred from homology"/>
<dbReference type="Gene3D" id="3.40.50.80">
    <property type="entry name" value="Nucleotide-binding domain of ferredoxin-NADP reductase (FNR) module"/>
    <property type="match status" value="1"/>
</dbReference>
<dbReference type="Pfam" id="PF04954">
    <property type="entry name" value="SIP"/>
    <property type="match status" value="1"/>
</dbReference>
<evidence type="ECO:0000259" key="2">
    <source>
        <dbReference type="PROSITE" id="PS51384"/>
    </source>
</evidence>
<evidence type="ECO:0000256" key="1">
    <source>
        <dbReference type="ARBA" id="ARBA00035644"/>
    </source>
</evidence>
<dbReference type="InterPro" id="IPR039261">
    <property type="entry name" value="FNR_nucleotide-bd"/>
</dbReference>
<dbReference type="AlphaFoldDB" id="A0A231UYG2"/>
<dbReference type="InterPro" id="IPR017938">
    <property type="entry name" value="Riboflavin_synthase-like_b-brl"/>
</dbReference>
<evidence type="ECO:0000313" key="4">
    <source>
        <dbReference type="Proteomes" id="UP000215405"/>
    </source>
</evidence>
<keyword evidence="4" id="KW-1185">Reference proteome</keyword>
<accession>A0A231UYG2</accession>
<gene>
    <name evidence="3" type="ORF">B7H23_11105</name>
</gene>
<reference evidence="4" key="1">
    <citation type="journal article" date="2017" name="Int. J. Syst. Evol. Microbiol.">
        <title>Notoacmeibacter marinus gen. nov., sp. nov., isolated from the gut of a limpet and proposal of Notoacmeibacteraceae fam. nov. in the order Rhizobiales of the class Alphaproteobacteria.</title>
        <authorList>
            <person name="Huang Z."/>
            <person name="Guo F."/>
            <person name="Lai Q."/>
        </authorList>
    </citation>
    <scope>NUCLEOTIDE SEQUENCE [LARGE SCALE GENOMIC DNA]</scope>
    <source>
        <strain evidence="4">XMTR2A4</strain>
    </source>
</reference>
<sequence length="311" mass="34102">MIDGEGRLTLTTPSGRIVLSSERDGVRLTLSAPDRATLHTLQETVERNIDGRFGEAVERVWSLAEPGALPANITFATVLAVSRISPSYFRVRIADPSLGRFSRGGLHFRLLFAPSDHIGEWPAIGEDGRTQWPGGRSAWHRPVYTVRQIDPDRGEMEFDVVVHDNGRVSAWCETAHPGEHLALMGPGGGWYPEARWLGLFGDETALPAIARILASAPDDTRGAATIMIGHEDDIQRLAAPSGMTIRWLVRGNGQTLPDAVEAMDIPSSDRFVWFAGERSDVELVRRALPARGLNRSEFRAASYWAADDTAS</sequence>
<dbReference type="CDD" id="cd06193">
    <property type="entry name" value="siderophore_interacting"/>
    <property type="match status" value="1"/>
</dbReference>
<dbReference type="InterPro" id="IPR017927">
    <property type="entry name" value="FAD-bd_FR_type"/>
</dbReference>